<dbReference type="EMBL" id="CP020715">
    <property type="protein sequence ID" value="ARJ05606.1"/>
    <property type="molecule type" value="Genomic_DNA"/>
</dbReference>
<keyword evidence="3" id="KW-1185">Reference proteome</keyword>
<sequence length="128" mass="13836">MYVISTDAFELATLGGRVLLAGTEATLDELRGTLALLPEKARGQVFVEVPSAADILPLAAPSRMVVTWLTRDTRSGEPGTCLPCERGQALRRAVRAWVGEMSTDSEHDDGDAVRVWFAGDTYREVSAV</sequence>
<name>A0A1X9LK68_9MICO</name>
<dbReference type="STRING" id="1619308.B5808_10500"/>
<reference evidence="2 3" key="1">
    <citation type="submission" date="2017-04" db="EMBL/GenBank/DDBJ databases">
        <authorList>
            <person name="Afonso C.L."/>
            <person name="Miller P.J."/>
            <person name="Scott M.A."/>
            <person name="Spackman E."/>
            <person name="Goraichik I."/>
            <person name="Dimitrov K.M."/>
            <person name="Suarez D.L."/>
            <person name="Swayne D.E."/>
        </authorList>
    </citation>
    <scope>NUCLEOTIDE SEQUENCE [LARGE SCALE GENOMIC DNA]</scope>
    <source>
        <strain evidence="3">XA(T)</strain>
    </source>
</reference>
<dbReference type="AlphaFoldDB" id="A0A1X9LK68"/>
<dbReference type="RefSeq" id="WP_085019744.1">
    <property type="nucleotide sequence ID" value="NZ_BMHD01000001.1"/>
</dbReference>
<protein>
    <recommendedName>
        <fullName evidence="1">SIP-like Rossmann fold domain-containing protein</fullName>
    </recommendedName>
</protein>
<organism evidence="2 3">
    <name type="scientific">Cnuibacter physcomitrellae</name>
    <dbReference type="NCBI Taxonomy" id="1619308"/>
    <lineage>
        <taxon>Bacteria</taxon>
        <taxon>Bacillati</taxon>
        <taxon>Actinomycetota</taxon>
        <taxon>Actinomycetes</taxon>
        <taxon>Micrococcales</taxon>
        <taxon>Microbacteriaceae</taxon>
        <taxon>Cnuibacter</taxon>
    </lineage>
</organism>
<dbReference type="Proteomes" id="UP000192775">
    <property type="component" value="Chromosome"/>
</dbReference>
<accession>A0A1X9LK68</accession>
<dbReference type="InterPro" id="IPR039261">
    <property type="entry name" value="FNR_nucleotide-bd"/>
</dbReference>
<dbReference type="Gene3D" id="3.40.50.80">
    <property type="entry name" value="Nucleotide-binding domain of ferredoxin-NADP reductase (FNR) module"/>
    <property type="match status" value="1"/>
</dbReference>
<feature type="domain" description="SIP-like Rossmann fold" evidence="1">
    <location>
        <begin position="18"/>
        <end position="120"/>
    </location>
</feature>
<evidence type="ECO:0000259" key="1">
    <source>
        <dbReference type="Pfam" id="PF04954"/>
    </source>
</evidence>
<evidence type="ECO:0000313" key="2">
    <source>
        <dbReference type="EMBL" id="ARJ05606.1"/>
    </source>
</evidence>
<dbReference type="Pfam" id="PF04954">
    <property type="entry name" value="SIP"/>
    <property type="match status" value="1"/>
</dbReference>
<proteinExistence type="predicted"/>
<dbReference type="InterPro" id="IPR007037">
    <property type="entry name" value="SIP_rossman_dom"/>
</dbReference>
<dbReference type="KEGG" id="cphy:B5808_10500"/>
<evidence type="ECO:0000313" key="3">
    <source>
        <dbReference type="Proteomes" id="UP000192775"/>
    </source>
</evidence>
<gene>
    <name evidence="2" type="ORF">B5808_10500</name>
</gene>